<reference evidence="3" key="1">
    <citation type="submission" date="2017-03" db="EMBL/GenBank/DDBJ databases">
        <title>Phytopthora megakarya and P. palmivora, two closely related causual agents of cacao black pod achieved similar genome size and gene model numbers by different mechanisms.</title>
        <authorList>
            <person name="Ali S."/>
            <person name="Shao J."/>
            <person name="Larry D.J."/>
            <person name="Kronmiller B."/>
            <person name="Shen D."/>
            <person name="Strem M.D."/>
            <person name="Melnick R.L."/>
            <person name="Guiltinan M.J."/>
            <person name="Tyler B.M."/>
            <person name="Meinhardt L.W."/>
            <person name="Bailey B.A."/>
        </authorList>
    </citation>
    <scope>NUCLEOTIDE SEQUENCE [LARGE SCALE GENOMIC DNA]</scope>
    <source>
        <strain evidence="3">zdho120</strain>
    </source>
</reference>
<evidence type="ECO:0000313" key="2">
    <source>
        <dbReference type="EMBL" id="OWZ21193.1"/>
    </source>
</evidence>
<sequence>MGEQEKRARKDVSESEIIEVLTTWRIYRKEWGPSEASRQLKRPKGTLIGWRNLDPDPNLTKIPAPLRPANRLRAPGAGKKCKVLEYESSVLDYYEQCLRQDGKVSNADILSYCRTKPEFNLKSPGAQQVWVRRFIVSSKKLFINLVAQEGDISRVPVAANQAVSQNTSSWQDICEKSACSDQSHGDQSLQNTGSEAVPQTPHRKRHSLRDRDISAKFFFTFLNEENSSSPSKITVPIYPEDLFAVESCQPLTAPIIDYVIYKQIARGKGSVY</sequence>
<accession>A0A225WUA2</accession>
<feature type="compositionally biased region" description="Polar residues" evidence="1">
    <location>
        <begin position="179"/>
        <end position="194"/>
    </location>
</feature>
<dbReference type="EMBL" id="NBNE01000248">
    <property type="protein sequence ID" value="OWZ21193.1"/>
    <property type="molecule type" value="Genomic_DNA"/>
</dbReference>
<organism evidence="2 3">
    <name type="scientific">Phytophthora megakarya</name>
    <dbReference type="NCBI Taxonomy" id="4795"/>
    <lineage>
        <taxon>Eukaryota</taxon>
        <taxon>Sar</taxon>
        <taxon>Stramenopiles</taxon>
        <taxon>Oomycota</taxon>
        <taxon>Peronosporomycetes</taxon>
        <taxon>Peronosporales</taxon>
        <taxon>Peronosporaceae</taxon>
        <taxon>Phytophthora</taxon>
    </lineage>
</organism>
<proteinExistence type="predicted"/>
<protein>
    <submittedName>
        <fullName evidence="2">Uncharacterized protein</fullName>
    </submittedName>
</protein>
<gene>
    <name evidence="2" type="ORF">PHMEG_0004286</name>
</gene>
<keyword evidence="3" id="KW-1185">Reference proteome</keyword>
<name>A0A225WUA2_9STRA</name>
<evidence type="ECO:0000313" key="3">
    <source>
        <dbReference type="Proteomes" id="UP000198211"/>
    </source>
</evidence>
<feature type="region of interest" description="Disordered" evidence="1">
    <location>
        <begin position="179"/>
        <end position="208"/>
    </location>
</feature>
<dbReference type="Proteomes" id="UP000198211">
    <property type="component" value="Unassembled WGS sequence"/>
</dbReference>
<dbReference type="OrthoDB" id="142660at2759"/>
<comment type="caution">
    <text evidence="2">The sequence shown here is derived from an EMBL/GenBank/DDBJ whole genome shotgun (WGS) entry which is preliminary data.</text>
</comment>
<evidence type="ECO:0000256" key="1">
    <source>
        <dbReference type="SAM" id="MobiDB-lite"/>
    </source>
</evidence>
<dbReference type="AlphaFoldDB" id="A0A225WUA2"/>